<reference evidence="2" key="1">
    <citation type="submission" date="2021-01" db="EMBL/GenBank/DDBJ databases">
        <authorList>
            <person name="Corre E."/>
            <person name="Pelletier E."/>
            <person name="Niang G."/>
            <person name="Scheremetjew M."/>
            <person name="Finn R."/>
            <person name="Kale V."/>
            <person name="Holt S."/>
            <person name="Cochrane G."/>
            <person name="Meng A."/>
            <person name="Brown T."/>
            <person name="Cohen L."/>
        </authorList>
    </citation>
    <scope>NUCLEOTIDE SEQUENCE</scope>
    <source>
        <strain evidence="2">CCMP645</strain>
    </source>
</reference>
<feature type="region of interest" description="Disordered" evidence="1">
    <location>
        <begin position="136"/>
        <end position="184"/>
    </location>
</feature>
<accession>A0A7S4B5J6</accession>
<sequence length="184" mass="19824">MAEAGQPKERLQRDFVAQQLNLPALRCNAMERVGTDMPLLHGLFAREARQQQQRLRQSEACGPQQRAPCTAATTMPRPAISASCEVFESVARPSAGTMAQAPLPFRETGGQRIYSDQAGHAGSSAQLSSGISSAPLSIDSCGDAQSDKSHVPASSQQMASKDKEELRFSCEHQRPMPTPIIFTG</sequence>
<name>A0A7S4B5J6_CHRCT</name>
<organism evidence="2">
    <name type="scientific">Chrysotila carterae</name>
    <name type="common">Marine alga</name>
    <name type="synonym">Syracosphaera carterae</name>
    <dbReference type="NCBI Taxonomy" id="13221"/>
    <lineage>
        <taxon>Eukaryota</taxon>
        <taxon>Haptista</taxon>
        <taxon>Haptophyta</taxon>
        <taxon>Prymnesiophyceae</taxon>
        <taxon>Isochrysidales</taxon>
        <taxon>Isochrysidaceae</taxon>
        <taxon>Chrysotila</taxon>
    </lineage>
</organism>
<dbReference type="AlphaFoldDB" id="A0A7S4B5J6"/>
<evidence type="ECO:0000313" key="2">
    <source>
        <dbReference type="EMBL" id="CAE0754809.1"/>
    </source>
</evidence>
<gene>
    <name evidence="2" type="ORF">PCAR00345_LOCUS7396</name>
</gene>
<evidence type="ECO:0000256" key="1">
    <source>
        <dbReference type="SAM" id="MobiDB-lite"/>
    </source>
</evidence>
<proteinExistence type="predicted"/>
<dbReference type="EMBL" id="HBIZ01012329">
    <property type="protein sequence ID" value="CAE0754809.1"/>
    <property type="molecule type" value="Transcribed_RNA"/>
</dbReference>
<protein>
    <submittedName>
        <fullName evidence="2">Uncharacterized protein</fullName>
    </submittedName>
</protein>
<feature type="compositionally biased region" description="Basic and acidic residues" evidence="1">
    <location>
        <begin position="160"/>
        <end position="174"/>
    </location>
</feature>